<evidence type="ECO:0000313" key="2">
    <source>
        <dbReference type="Proteomes" id="UP000319516"/>
    </source>
</evidence>
<reference evidence="1 2" key="1">
    <citation type="submission" date="2019-06" db="EMBL/GenBank/DDBJ databases">
        <title>Sequencing the genomes of 1000 actinobacteria strains.</title>
        <authorList>
            <person name="Klenk H.-P."/>
        </authorList>
    </citation>
    <scope>NUCLEOTIDE SEQUENCE [LARGE SCALE GENOMIC DNA]</scope>
    <source>
        <strain evidence="1 2">DSM 12335</strain>
    </source>
</reference>
<evidence type="ECO:0000313" key="1">
    <source>
        <dbReference type="EMBL" id="TQL49833.1"/>
    </source>
</evidence>
<dbReference type="Proteomes" id="UP000319516">
    <property type="component" value="Unassembled WGS sequence"/>
</dbReference>
<keyword evidence="2" id="KW-1185">Reference proteome</keyword>
<dbReference type="AlphaFoldDB" id="A0A542YNZ7"/>
<dbReference type="EMBL" id="VFOP01000001">
    <property type="protein sequence ID" value="TQL49833.1"/>
    <property type="molecule type" value="Genomic_DNA"/>
</dbReference>
<protein>
    <submittedName>
        <fullName evidence="1">Putative sensory transduction regulator</fullName>
    </submittedName>
</protein>
<gene>
    <name evidence="1" type="ORF">FB467_0926</name>
</gene>
<sequence length="178" mass="19892">MTAPGPDAAPDAAERVVTAIREYARAAELECEDGTRDGELVLTLPGERKLKTVTSLVVGEDRLSVRAFVVRNPDENHEKVYRYLLRRNLRLPGLAYAIDRSGDVFLTGQVPLAGIDEDYLDHLFGAVLTACDEPFNELLVLGFLTSMRREWAWRVDRGESTANLEAFRHLLENPPDPS</sequence>
<dbReference type="InterPro" id="IPR019660">
    <property type="entry name" value="Put_sensory_transdc_reg_YbjN"/>
</dbReference>
<dbReference type="Pfam" id="PF10722">
    <property type="entry name" value="YbjN"/>
    <property type="match status" value="1"/>
</dbReference>
<comment type="caution">
    <text evidence="1">The sequence shown here is derived from an EMBL/GenBank/DDBJ whole genome shotgun (WGS) entry which is preliminary data.</text>
</comment>
<accession>A0A542YNZ7</accession>
<dbReference type="OrthoDB" id="3212317at2"/>
<proteinExistence type="predicted"/>
<dbReference type="RefSeq" id="WP_141784044.1">
    <property type="nucleotide sequence ID" value="NZ_BAAAIK010000003.1"/>
</dbReference>
<dbReference type="Gene3D" id="3.30.1460.10">
    <property type="match status" value="1"/>
</dbReference>
<name>A0A542YNZ7_9MICO</name>
<dbReference type="SUPFAM" id="SSF69635">
    <property type="entry name" value="Type III secretory system chaperone-like"/>
    <property type="match status" value="1"/>
</dbReference>
<organism evidence="1 2">
    <name type="scientific">Ornithinicoccus hortensis</name>
    <dbReference type="NCBI Taxonomy" id="82346"/>
    <lineage>
        <taxon>Bacteria</taxon>
        <taxon>Bacillati</taxon>
        <taxon>Actinomycetota</taxon>
        <taxon>Actinomycetes</taxon>
        <taxon>Micrococcales</taxon>
        <taxon>Intrasporangiaceae</taxon>
        <taxon>Ornithinicoccus</taxon>
    </lineage>
</organism>